<dbReference type="Proteomes" id="UP000186851">
    <property type="component" value="Chromosome"/>
</dbReference>
<dbReference type="Gene3D" id="3.30.470.20">
    <property type="entry name" value="ATP-grasp fold, B domain"/>
    <property type="match status" value="1"/>
</dbReference>
<name>A0AAF0IBB1_ODILC</name>
<dbReference type="Pfam" id="PF02655">
    <property type="entry name" value="ATP-grasp_3"/>
    <property type="match status" value="1"/>
</dbReference>
<dbReference type="PANTHER" id="PTHR43055:SF1">
    <property type="entry name" value="FORMATE-DEPENDENT PHOSPHORIBOSYLGLYCINAMIDE FORMYLTRANSFERASE"/>
    <property type="match status" value="1"/>
</dbReference>
<evidence type="ECO:0000256" key="1">
    <source>
        <dbReference type="ARBA" id="ARBA00022598"/>
    </source>
</evidence>
<dbReference type="KEGG" id="oyw:OdinLCB4_006925"/>
<dbReference type="EMBL" id="CP091871">
    <property type="protein sequence ID" value="WEU40195.1"/>
    <property type="molecule type" value="Genomic_DNA"/>
</dbReference>
<protein>
    <submittedName>
        <fullName evidence="6">ATP-grasp domain-containing protein</fullName>
    </submittedName>
</protein>
<evidence type="ECO:0000259" key="5">
    <source>
        <dbReference type="PROSITE" id="PS50975"/>
    </source>
</evidence>
<keyword evidence="3 4" id="KW-0067">ATP-binding</keyword>
<reference evidence="6" key="2">
    <citation type="journal article" date="2022" name="Nat. Microbiol.">
        <title>A closed Candidatus Odinarchaeum chromosome exposes Asgard archaeal viruses.</title>
        <authorList>
            <person name="Tamarit D."/>
            <person name="Caceres E.F."/>
            <person name="Krupovic M."/>
            <person name="Nijland R."/>
            <person name="Eme L."/>
            <person name="Robinson N.P."/>
            <person name="Ettema T.J.G."/>
        </authorList>
    </citation>
    <scope>NUCLEOTIDE SEQUENCE</scope>
    <source>
        <strain evidence="6">LCB_4</strain>
    </source>
</reference>
<dbReference type="GO" id="GO:0046872">
    <property type="term" value="F:metal ion binding"/>
    <property type="evidence" value="ECO:0007669"/>
    <property type="project" value="InterPro"/>
</dbReference>
<evidence type="ECO:0000256" key="4">
    <source>
        <dbReference type="PROSITE-ProRule" id="PRU00409"/>
    </source>
</evidence>
<dbReference type="InterPro" id="IPR011761">
    <property type="entry name" value="ATP-grasp"/>
</dbReference>
<dbReference type="PANTHER" id="PTHR43055">
    <property type="entry name" value="FORMATE-DEPENDENT PHOSPHORIBOSYLGLYCINAMIDE FORMYLTRANSFERASE"/>
    <property type="match status" value="1"/>
</dbReference>
<accession>A0AAF0IBB1</accession>
<dbReference type="GO" id="GO:0005829">
    <property type="term" value="C:cytosol"/>
    <property type="evidence" value="ECO:0007669"/>
    <property type="project" value="TreeGrafter"/>
</dbReference>
<dbReference type="InterPro" id="IPR003806">
    <property type="entry name" value="ATP-grasp_PylC-type"/>
</dbReference>
<proteinExistence type="predicted"/>
<sequence length="392" mass="44915">MKILIIGYNTRPVAAAVKLLGHETYVIDYWGDLDIKPYADKLLVMKNKQEEKETNLYDKGLELFNKLVREKPDIDYTIICSGYDDEPEMWKLINERTPVLNVPVSELEKIRDRLKLTNKLEEKKIPHIKVEKATTLSEALKKAGKIGYPVLIRPLKSSGAYKLKTASTPCELEKLIEETPVYIEKYYSNVKVNLSQIVNTYESECTIISTNLQLLKEYSLGHQALLSYAGNITPYINQQITSRLTETTRKIIKNYRLKGIIGIDYIVTLNNQIYPTEINPRIPGSIDPAQITSSTNLLEHHFQVFLKDELPPPPKHKGYSTKIILKAKTRYEIPPLPENLPVSDITPPHRILEPGTPLCTVCTYDPYNPYNSYLDAKKIAKLIYLLNLRNRN</sequence>
<reference evidence="6" key="1">
    <citation type="journal article" date="2017" name="Nature">
        <title>Asgard archaea illuminate the origin of eukaryotic cellular complexity.</title>
        <authorList>
            <person name="Zaremba-Niedzwiedzka K."/>
            <person name="Caceres E.F."/>
            <person name="Saw J.H."/>
            <person name="Backstrom D."/>
            <person name="Juzokaite L."/>
            <person name="Vancaester E."/>
            <person name="Seitz K.W."/>
            <person name="Anantharaman K."/>
            <person name="Starnawski P."/>
            <person name="Kjeldsen K.U."/>
            <person name="Scott M.B."/>
            <person name="Nunoura T."/>
            <person name="Banfield J.F."/>
            <person name="Schramm A."/>
            <person name="Baker B.J."/>
            <person name="Spang A."/>
            <person name="Ettema T.J.G."/>
        </authorList>
    </citation>
    <scope>NUCLEOTIDE SEQUENCE</scope>
    <source>
        <strain evidence="6">LCB_4</strain>
    </source>
</reference>
<keyword evidence="2 4" id="KW-0547">Nucleotide-binding</keyword>
<evidence type="ECO:0000256" key="2">
    <source>
        <dbReference type="ARBA" id="ARBA00022741"/>
    </source>
</evidence>
<feature type="domain" description="ATP-grasp" evidence="5">
    <location>
        <begin position="117"/>
        <end position="306"/>
    </location>
</feature>
<dbReference type="AlphaFoldDB" id="A0AAF0IBB1"/>
<evidence type="ECO:0000256" key="3">
    <source>
        <dbReference type="ARBA" id="ARBA00022840"/>
    </source>
</evidence>
<dbReference type="PROSITE" id="PS50975">
    <property type="entry name" value="ATP_GRASP"/>
    <property type="match status" value="1"/>
</dbReference>
<dbReference type="GO" id="GO:0016874">
    <property type="term" value="F:ligase activity"/>
    <property type="evidence" value="ECO:0007669"/>
    <property type="project" value="UniProtKB-KW"/>
</dbReference>
<dbReference type="GO" id="GO:0005524">
    <property type="term" value="F:ATP binding"/>
    <property type="evidence" value="ECO:0007669"/>
    <property type="project" value="UniProtKB-UniRule"/>
</dbReference>
<dbReference type="SUPFAM" id="SSF56059">
    <property type="entry name" value="Glutathione synthetase ATP-binding domain-like"/>
    <property type="match status" value="1"/>
</dbReference>
<evidence type="ECO:0000313" key="6">
    <source>
        <dbReference type="EMBL" id="WEU40195.1"/>
    </source>
</evidence>
<keyword evidence="1" id="KW-0436">Ligase</keyword>
<gene>
    <name evidence="6" type="ORF">OdinLCB4_006925</name>
</gene>
<organism evidence="6 7">
    <name type="scientific">Odinarchaeota yellowstonii (strain LCB_4)</name>
    <dbReference type="NCBI Taxonomy" id="1841599"/>
    <lineage>
        <taxon>Archaea</taxon>
        <taxon>Promethearchaeati</taxon>
        <taxon>Candidatus Odinarchaeota</taxon>
        <taxon>Candidatus Odinarchaeia</taxon>
        <taxon>Candidatus Odinarchaeales</taxon>
        <taxon>Candidatus Odinarchaeaceae</taxon>
        <taxon>Candidatus Odinarchaeum</taxon>
    </lineage>
</organism>
<evidence type="ECO:0000313" key="7">
    <source>
        <dbReference type="Proteomes" id="UP000186851"/>
    </source>
</evidence>